<evidence type="ECO:0000313" key="3">
    <source>
        <dbReference type="EMBL" id="MCM5673131.1"/>
    </source>
</evidence>
<dbReference type="InterPro" id="IPR046462">
    <property type="entry name" value="TerL_nuclease"/>
</dbReference>
<evidence type="ECO:0000259" key="1">
    <source>
        <dbReference type="Pfam" id="PF03354"/>
    </source>
</evidence>
<dbReference type="Pfam" id="PF03354">
    <property type="entry name" value="TerL_ATPase"/>
    <property type="match status" value="1"/>
</dbReference>
<reference evidence="3 4" key="1">
    <citation type="submission" date="2022-06" db="EMBL/GenBank/DDBJ databases">
        <title>Staphylococcus hominis ShoR14 genome sequence.</title>
        <authorList>
            <person name="Yeo C.C."/>
            <person name="Chew C.H."/>
            <person name="Che Hamzah A.M."/>
            <person name="Al-Trad E.I."/>
        </authorList>
    </citation>
    <scope>NUCLEOTIDE SEQUENCE [LARGE SCALE GENOMIC DNA]</scope>
    <source>
        <strain evidence="3 4">ShoR14</strain>
    </source>
</reference>
<dbReference type="RefSeq" id="WP_209244480.1">
    <property type="nucleotide sequence ID" value="NZ_JAGHKT020000019.1"/>
</dbReference>
<comment type="caution">
    <text evidence="3">The sequence shown here is derived from an EMBL/GenBank/DDBJ whole genome shotgun (WGS) entry which is preliminary data.</text>
</comment>
<dbReference type="Proteomes" id="UP000665944">
    <property type="component" value="Unassembled WGS sequence"/>
</dbReference>
<gene>
    <name evidence="3" type="ORF">J7T32_010310</name>
</gene>
<proteinExistence type="predicted"/>
<feature type="domain" description="Terminase large subunit-like endonuclease" evidence="2">
    <location>
        <begin position="261"/>
        <end position="551"/>
    </location>
</feature>
<dbReference type="InterPro" id="IPR046461">
    <property type="entry name" value="TerL_ATPase"/>
</dbReference>
<dbReference type="InterPro" id="IPR027417">
    <property type="entry name" value="P-loop_NTPase"/>
</dbReference>
<accession>A0A8X8GQL1</accession>
<dbReference type="Pfam" id="PF20441">
    <property type="entry name" value="TerL_nuclease"/>
    <property type="match status" value="1"/>
</dbReference>
<dbReference type="PANTHER" id="PTHR41287">
    <property type="match status" value="1"/>
</dbReference>
<dbReference type="AlphaFoldDB" id="A0A8X8GQL1"/>
<dbReference type="InterPro" id="IPR005021">
    <property type="entry name" value="Terminase_largesu-like"/>
</dbReference>
<dbReference type="GO" id="GO:0004519">
    <property type="term" value="F:endonuclease activity"/>
    <property type="evidence" value="ECO:0007669"/>
    <property type="project" value="InterPro"/>
</dbReference>
<protein>
    <submittedName>
        <fullName evidence="3">Terminase large subunit</fullName>
    </submittedName>
</protein>
<dbReference type="Gene3D" id="3.40.50.300">
    <property type="entry name" value="P-loop containing nucleotide triphosphate hydrolases"/>
    <property type="match status" value="1"/>
</dbReference>
<keyword evidence="4" id="KW-1185">Reference proteome</keyword>
<organism evidence="3 4">
    <name type="scientific">Staphylococcus hominis</name>
    <dbReference type="NCBI Taxonomy" id="1290"/>
    <lineage>
        <taxon>Bacteria</taxon>
        <taxon>Bacillati</taxon>
        <taxon>Bacillota</taxon>
        <taxon>Bacilli</taxon>
        <taxon>Bacillales</taxon>
        <taxon>Staphylococcaceae</taxon>
        <taxon>Staphylococcus</taxon>
    </lineage>
</organism>
<name>A0A8X8GQL1_STAHO</name>
<feature type="domain" description="Terminase large subunit-like ATPase" evidence="1">
    <location>
        <begin position="75"/>
        <end position="253"/>
    </location>
</feature>
<evidence type="ECO:0000259" key="2">
    <source>
        <dbReference type="Pfam" id="PF20441"/>
    </source>
</evidence>
<dbReference type="PANTHER" id="PTHR41287:SF1">
    <property type="entry name" value="PROTEIN YMFN"/>
    <property type="match status" value="1"/>
</dbReference>
<sequence length="569" mass="65529">MANNIDQVTEYAREVVKGNVLASQKNIQACKRHLKDLNTDNFKYKFDVEESEKVIKFLEMLPDPKSGKPMKLAGFQKFIAGSLMGWKDHLGNRRFTKGYISMSRKNGKTLLISGLSLYELLIGKEPANERLIGLSANSREQASIAYDMTISQVESVRMKSPKVKQLTKITESKKEISNLQDKSKIKAVSNEASNLEGYQFSYAIIDEFHEAKNRRMYETLRRGQVLLNNPSLIIISTAGHNLNSPMFEEYEYVTKVLSREVVNENYFIYVAEQDSEDEVHKPETWIKSNPLFELDDLRAVLQRNLEAEVQEGMDNQGLNGILVKNFNMWRQASKDTYIPYNDWVEGHVEKPLEIDGRDVYIGVDLSRSEDLTALSFIYPTDDRKYYVDSHVFVGTKHSLYEKSQADKIDYMRLIDTNMATLTRAESGIIDYEQVIDYLIEFIEQHNLNVKAIAYDSWSASAFVTKMEHETDYLLVEVPQNYKHMSPALKQFRLDVFENKIKHQNNPNLNLAINNAIVKTDNNNNILLDKQMNRNKIDALVALVTAYTLAMNYEFESSLQDYILSDDFGF</sequence>
<dbReference type="Gene3D" id="3.30.420.240">
    <property type="match status" value="1"/>
</dbReference>
<dbReference type="EMBL" id="JAGHKT020000019">
    <property type="protein sequence ID" value="MCM5673131.1"/>
    <property type="molecule type" value="Genomic_DNA"/>
</dbReference>
<evidence type="ECO:0000313" key="4">
    <source>
        <dbReference type="Proteomes" id="UP000665944"/>
    </source>
</evidence>